<organism evidence="2 3">
    <name type="scientific">Morella rubra</name>
    <name type="common">Chinese bayberry</name>
    <dbReference type="NCBI Taxonomy" id="262757"/>
    <lineage>
        <taxon>Eukaryota</taxon>
        <taxon>Viridiplantae</taxon>
        <taxon>Streptophyta</taxon>
        <taxon>Embryophyta</taxon>
        <taxon>Tracheophyta</taxon>
        <taxon>Spermatophyta</taxon>
        <taxon>Magnoliopsida</taxon>
        <taxon>eudicotyledons</taxon>
        <taxon>Gunneridae</taxon>
        <taxon>Pentapetalae</taxon>
        <taxon>rosids</taxon>
        <taxon>fabids</taxon>
        <taxon>Fagales</taxon>
        <taxon>Myricaceae</taxon>
        <taxon>Morella</taxon>
    </lineage>
</organism>
<feature type="compositionally biased region" description="Low complexity" evidence="1">
    <location>
        <begin position="164"/>
        <end position="177"/>
    </location>
</feature>
<keyword evidence="3" id="KW-1185">Reference proteome</keyword>
<accession>A0A6A1VTN9</accession>
<dbReference type="AlphaFoldDB" id="A0A6A1VTN9"/>
<feature type="region of interest" description="Disordered" evidence="1">
    <location>
        <begin position="320"/>
        <end position="339"/>
    </location>
</feature>
<evidence type="ECO:0000256" key="1">
    <source>
        <dbReference type="SAM" id="MobiDB-lite"/>
    </source>
</evidence>
<comment type="caution">
    <text evidence="2">The sequence shown here is derived from an EMBL/GenBank/DDBJ whole genome shotgun (WGS) entry which is preliminary data.</text>
</comment>
<name>A0A6A1VTN9_9ROSI</name>
<proteinExistence type="predicted"/>
<evidence type="ECO:0000313" key="2">
    <source>
        <dbReference type="EMBL" id="KAB1216065.1"/>
    </source>
</evidence>
<dbReference type="EMBL" id="RXIC02000022">
    <property type="protein sequence ID" value="KAB1216065.1"/>
    <property type="molecule type" value="Genomic_DNA"/>
</dbReference>
<feature type="region of interest" description="Disordered" evidence="1">
    <location>
        <begin position="150"/>
        <end position="182"/>
    </location>
</feature>
<dbReference type="Proteomes" id="UP000516437">
    <property type="component" value="Chromosome 4"/>
</dbReference>
<sequence>MVKRKLPIVKKSKPTNVPHKKKTRAFDPIRFMDTRATEMFHTRLQKQSMIVEREVQLSKLHHLDIASVVTSRGLEPFLTDFSNLVPLELLVREFYLNFYDIDKAFRSFSVFVSGQRLQVSPDIIAQVFSAIGAKTLKQSRAYLQRIAETPTAHANPSSQPPSSIPSSSVRPSSDPATSVPPPSPAAPAWLGWWPRTCCGTVSWQGHGLSWHVCGRLAASMSKAPCLVRGAKMLSLRARADAMGWLWCSRRARCGCQGCPWVPLAPHLGTYPPTHGYHSPCHHWGSFRQLQRNAQDIQENTKAISRLRHAIRPLVGNDAILSDDSKSAESSNDDESAELPDNSGESLHLLLIQLHLLFHLLMIILLNTRCPMFRLHCHLLLRSSLPLLFSWDRVRCA</sequence>
<reference evidence="2 3" key="1">
    <citation type="journal article" date="2019" name="Plant Biotechnol. J.">
        <title>The red bayberry genome and genetic basis of sex determination.</title>
        <authorList>
            <person name="Jia H.M."/>
            <person name="Jia H.J."/>
            <person name="Cai Q.L."/>
            <person name="Wang Y."/>
            <person name="Zhao H.B."/>
            <person name="Yang W.F."/>
            <person name="Wang G.Y."/>
            <person name="Li Y.H."/>
            <person name="Zhan D.L."/>
            <person name="Shen Y.T."/>
            <person name="Niu Q.F."/>
            <person name="Chang L."/>
            <person name="Qiu J."/>
            <person name="Zhao L."/>
            <person name="Xie H.B."/>
            <person name="Fu W.Y."/>
            <person name="Jin J."/>
            <person name="Li X.W."/>
            <person name="Jiao Y."/>
            <person name="Zhou C.C."/>
            <person name="Tu T."/>
            <person name="Chai C.Y."/>
            <person name="Gao J.L."/>
            <person name="Fan L.J."/>
            <person name="van de Weg E."/>
            <person name="Wang J.Y."/>
            <person name="Gao Z.S."/>
        </authorList>
    </citation>
    <scope>NUCLEOTIDE SEQUENCE [LARGE SCALE GENOMIC DNA]</scope>
    <source>
        <tissue evidence="2">Leaves</tissue>
    </source>
</reference>
<protein>
    <submittedName>
        <fullName evidence="2">Uncharacterized protein</fullName>
    </submittedName>
</protein>
<evidence type="ECO:0000313" key="3">
    <source>
        <dbReference type="Proteomes" id="UP000516437"/>
    </source>
</evidence>
<gene>
    <name evidence="2" type="ORF">CJ030_MR4G009599</name>
</gene>